<evidence type="ECO:0000313" key="1">
    <source>
        <dbReference type="EMBL" id="KAG9454013.1"/>
    </source>
</evidence>
<keyword evidence="2" id="KW-1185">Reference proteome</keyword>
<sequence length="142" mass="15880">MNRRVRSPSRSTFSTKREERLHRYLKPGALAQLRDSKVSARFQKPRLQIPVSFCQSLASDSAAAAAQIHQIDGLPCFSAAIYGPRFPQRKKLVAAKSMFVVSTNEGSLMGTAEDEACLRVSLAKYTSTNGDWIRVFSWLMLL</sequence>
<dbReference type="AlphaFoldDB" id="A0AAV7EYX7"/>
<protein>
    <submittedName>
        <fullName evidence="1">Uncharacterized protein</fullName>
    </submittedName>
</protein>
<evidence type="ECO:0000313" key="2">
    <source>
        <dbReference type="Proteomes" id="UP000825729"/>
    </source>
</evidence>
<dbReference type="PANTHER" id="PTHR35495:SF1">
    <property type="entry name" value="OS06G0679600 PROTEIN"/>
    <property type="match status" value="1"/>
</dbReference>
<reference evidence="1 2" key="1">
    <citation type="submission" date="2021-07" db="EMBL/GenBank/DDBJ databases">
        <title>The Aristolochia fimbriata genome: insights into angiosperm evolution, floral development and chemical biosynthesis.</title>
        <authorList>
            <person name="Jiao Y."/>
        </authorList>
    </citation>
    <scope>NUCLEOTIDE SEQUENCE [LARGE SCALE GENOMIC DNA]</scope>
    <source>
        <strain evidence="1">IBCAS-2021</strain>
        <tissue evidence="1">Leaf</tissue>
    </source>
</reference>
<dbReference type="Proteomes" id="UP000825729">
    <property type="component" value="Unassembled WGS sequence"/>
</dbReference>
<comment type="caution">
    <text evidence="1">The sequence shown here is derived from an EMBL/GenBank/DDBJ whole genome shotgun (WGS) entry which is preliminary data.</text>
</comment>
<accession>A0AAV7EYX7</accession>
<dbReference type="PANTHER" id="PTHR35495">
    <property type="entry name" value="OS06G0679600 PROTEIN"/>
    <property type="match status" value="1"/>
</dbReference>
<organism evidence="1 2">
    <name type="scientific">Aristolochia fimbriata</name>
    <name type="common">White veined hardy Dutchman's pipe vine</name>
    <dbReference type="NCBI Taxonomy" id="158543"/>
    <lineage>
        <taxon>Eukaryota</taxon>
        <taxon>Viridiplantae</taxon>
        <taxon>Streptophyta</taxon>
        <taxon>Embryophyta</taxon>
        <taxon>Tracheophyta</taxon>
        <taxon>Spermatophyta</taxon>
        <taxon>Magnoliopsida</taxon>
        <taxon>Magnoliidae</taxon>
        <taxon>Piperales</taxon>
        <taxon>Aristolochiaceae</taxon>
        <taxon>Aristolochia</taxon>
    </lineage>
</organism>
<dbReference type="EMBL" id="JAINDJ010000003">
    <property type="protein sequence ID" value="KAG9454013.1"/>
    <property type="molecule type" value="Genomic_DNA"/>
</dbReference>
<name>A0AAV7EYX7_ARIFI</name>
<gene>
    <name evidence="1" type="ORF">H6P81_006917</name>
</gene>
<proteinExistence type="predicted"/>